<evidence type="ECO:0000256" key="11">
    <source>
        <dbReference type="ARBA" id="ARBA00033245"/>
    </source>
</evidence>
<keyword evidence="5" id="KW-1003">Cell membrane</keyword>
<feature type="transmembrane region" description="Helical" evidence="13">
    <location>
        <begin position="282"/>
        <end position="302"/>
    </location>
</feature>
<evidence type="ECO:0000256" key="5">
    <source>
        <dbReference type="ARBA" id="ARBA00022475"/>
    </source>
</evidence>
<keyword evidence="9 13" id="KW-0472">Membrane</keyword>
<dbReference type="GO" id="GO:0015031">
    <property type="term" value="P:protein transport"/>
    <property type="evidence" value="ECO:0007669"/>
    <property type="project" value="UniProtKB-KW"/>
</dbReference>
<evidence type="ECO:0000256" key="7">
    <source>
        <dbReference type="ARBA" id="ARBA00022927"/>
    </source>
</evidence>
<dbReference type="Gene3D" id="2.70.98.90">
    <property type="match status" value="1"/>
</dbReference>
<evidence type="ECO:0000256" key="12">
    <source>
        <dbReference type="ARBA" id="ARBA00033342"/>
    </source>
</evidence>
<dbReference type="CDD" id="cd19961">
    <property type="entry name" value="EcYidC-like_peri"/>
    <property type="match status" value="1"/>
</dbReference>
<dbReference type="InterPro" id="IPR047196">
    <property type="entry name" value="YidC_ALB_C"/>
</dbReference>
<comment type="subcellular location">
    <subcellularLocation>
        <location evidence="1">Cell inner membrane</location>
        <topology evidence="1">Multi-pass membrane protein</topology>
    </subcellularLocation>
</comment>
<organism evidence="16 17">
    <name type="scientific">candidate division TA06 bacterium</name>
    <dbReference type="NCBI Taxonomy" id="2250710"/>
    <lineage>
        <taxon>Bacteria</taxon>
        <taxon>Bacteria division TA06</taxon>
    </lineage>
</organism>
<evidence type="ECO:0000256" key="3">
    <source>
        <dbReference type="ARBA" id="ARBA00015325"/>
    </source>
</evidence>
<reference evidence="16 17" key="1">
    <citation type="submission" date="2018-06" db="EMBL/GenBank/DDBJ databases">
        <title>Extensive metabolic versatility and redundancy in microbially diverse, dynamic hydrothermal sediments.</title>
        <authorList>
            <person name="Dombrowski N."/>
            <person name="Teske A."/>
            <person name="Baker B.J."/>
        </authorList>
    </citation>
    <scope>NUCLEOTIDE SEQUENCE [LARGE SCALE GENOMIC DNA]</scope>
    <source>
        <strain evidence="16">B10_G13</strain>
    </source>
</reference>
<evidence type="ECO:0000256" key="2">
    <source>
        <dbReference type="ARBA" id="ARBA00010527"/>
    </source>
</evidence>
<dbReference type="AlphaFoldDB" id="A0A660SD90"/>
<keyword evidence="8 13" id="KW-1133">Transmembrane helix</keyword>
<keyword evidence="10" id="KW-0143">Chaperone</keyword>
<evidence type="ECO:0000256" key="4">
    <source>
        <dbReference type="ARBA" id="ARBA00022448"/>
    </source>
</evidence>
<dbReference type="GO" id="GO:0005886">
    <property type="term" value="C:plasma membrane"/>
    <property type="evidence" value="ECO:0007669"/>
    <property type="project" value="UniProtKB-SubCell"/>
</dbReference>
<dbReference type="InterPro" id="IPR028055">
    <property type="entry name" value="YidC/Oxa/ALB_C"/>
</dbReference>
<name>A0A660SD90_UNCT6</name>
<evidence type="ECO:0000313" key="16">
    <source>
        <dbReference type="EMBL" id="RKX68522.1"/>
    </source>
</evidence>
<feature type="domain" description="Membrane insertase YidC N-terminal" evidence="15">
    <location>
        <begin position="14"/>
        <end position="259"/>
    </location>
</feature>
<evidence type="ECO:0000256" key="6">
    <source>
        <dbReference type="ARBA" id="ARBA00022692"/>
    </source>
</evidence>
<dbReference type="PANTHER" id="PTHR12428">
    <property type="entry name" value="OXA1"/>
    <property type="match status" value="1"/>
</dbReference>
<dbReference type="Proteomes" id="UP000271125">
    <property type="component" value="Unassembled WGS sequence"/>
</dbReference>
<feature type="domain" description="Membrane insertase YidC/Oxa/ALB C-terminal" evidence="14">
    <location>
        <begin position="282"/>
        <end position="456"/>
    </location>
</feature>
<comment type="caution">
    <text evidence="16">The sequence shown here is derived from an EMBL/GenBank/DDBJ whole genome shotgun (WGS) entry which is preliminary data.</text>
</comment>
<proteinExistence type="inferred from homology"/>
<evidence type="ECO:0000256" key="9">
    <source>
        <dbReference type="ARBA" id="ARBA00023136"/>
    </source>
</evidence>
<feature type="transmembrane region" description="Helical" evidence="13">
    <location>
        <begin position="417"/>
        <end position="435"/>
    </location>
</feature>
<dbReference type="GO" id="GO:0051205">
    <property type="term" value="P:protein insertion into membrane"/>
    <property type="evidence" value="ECO:0007669"/>
    <property type="project" value="TreeGrafter"/>
</dbReference>
<dbReference type="HAMAP" id="MF_01810">
    <property type="entry name" value="YidC_type1"/>
    <property type="match status" value="1"/>
</dbReference>
<protein>
    <recommendedName>
        <fullName evidence="3">Membrane protein insertase YidC</fullName>
    </recommendedName>
    <alternativeName>
        <fullName evidence="12">Foldase YidC</fullName>
    </alternativeName>
    <alternativeName>
        <fullName evidence="11">Membrane integrase YidC</fullName>
    </alternativeName>
</protein>
<dbReference type="EMBL" id="QNBD01000264">
    <property type="protein sequence ID" value="RKX68522.1"/>
    <property type="molecule type" value="Genomic_DNA"/>
</dbReference>
<comment type="similarity">
    <text evidence="2">Belongs to the OXA1/ALB3/YidC family. Type 1 subfamily.</text>
</comment>
<dbReference type="PANTHER" id="PTHR12428:SF65">
    <property type="entry name" value="CYTOCHROME C OXIDASE ASSEMBLY PROTEIN COX18, MITOCHONDRIAL"/>
    <property type="match status" value="1"/>
</dbReference>
<evidence type="ECO:0000313" key="17">
    <source>
        <dbReference type="Proteomes" id="UP000271125"/>
    </source>
</evidence>
<evidence type="ECO:0000259" key="14">
    <source>
        <dbReference type="Pfam" id="PF02096"/>
    </source>
</evidence>
<evidence type="ECO:0000256" key="8">
    <source>
        <dbReference type="ARBA" id="ARBA00022989"/>
    </source>
</evidence>
<dbReference type="PRINTS" id="PR01900">
    <property type="entry name" value="YIDCPROTEIN"/>
</dbReference>
<dbReference type="InterPro" id="IPR001708">
    <property type="entry name" value="YidC/ALB3/OXA1/COX18"/>
</dbReference>
<dbReference type="InterPro" id="IPR038221">
    <property type="entry name" value="YidC_periplasmic_sf"/>
</dbReference>
<keyword evidence="7" id="KW-0653">Protein transport</keyword>
<keyword evidence="4" id="KW-0813">Transport</keyword>
<evidence type="ECO:0000256" key="1">
    <source>
        <dbReference type="ARBA" id="ARBA00004429"/>
    </source>
</evidence>
<evidence type="ECO:0000256" key="10">
    <source>
        <dbReference type="ARBA" id="ARBA00023186"/>
    </source>
</evidence>
<gene>
    <name evidence="16" type="ORF">DRP43_05495</name>
</gene>
<feature type="transmembrane region" description="Helical" evidence="13">
    <location>
        <begin position="347"/>
        <end position="368"/>
    </location>
</feature>
<feature type="non-terminal residue" evidence="16">
    <location>
        <position position="1"/>
    </location>
</feature>
<dbReference type="InterPro" id="IPR028053">
    <property type="entry name" value="Membr_insert_YidC_N"/>
</dbReference>
<dbReference type="PRINTS" id="PR00701">
    <property type="entry name" value="60KDINNERMP"/>
</dbReference>
<dbReference type="GO" id="GO:0032977">
    <property type="term" value="F:membrane insertase activity"/>
    <property type="evidence" value="ECO:0007669"/>
    <property type="project" value="InterPro"/>
</dbReference>
<feature type="transmembrane region" description="Helical" evidence="13">
    <location>
        <begin position="388"/>
        <end position="405"/>
    </location>
</feature>
<dbReference type="NCBIfam" id="TIGR03592">
    <property type="entry name" value="yidC_oxa1_cterm"/>
    <property type="match status" value="1"/>
</dbReference>
<evidence type="ECO:0000256" key="13">
    <source>
        <dbReference type="SAM" id="Phobius"/>
    </source>
</evidence>
<evidence type="ECO:0000259" key="15">
    <source>
        <dbReference type="Pfam" id="PF14849"/>
    </source>
</evidence>
<dbReference type="Pfam" id="PF02096">
    <property type="entry name" value="60KD_IMP"/>
    <property type="match status" value="1"/>
</dbReference>
<accession>A0A660SD90</accession>
<dbReference type="InterPro" id="IPR019998">
    <property type="entry name" value="Membr_insert_YidC"/>
</dbReference>
<dbReference type="Pfam" id="PF14849">
    <property type="entry name" value="YidC_periplas"/>
    <property type="match status" value="1"/>
</dbReference>
<dbReference type="CDD" id="cd20070">
    <property type="entry name" value="5TM_YidC_Alb3"/>
    <property type="match status" value="1"/>
</dbReference>
<dbReference type="NCBIfam" id="TIGR03593">
    <property type="entry name" value="yidC_nterm"/>
    <property type="match status" value="1"/>
</dbReference>
<sequence>NTIEDSENINVDTIKIYSPIYRIELLNKGGALTNFYVNKYKSNKGDILNILKGEAQTGIDIFYGNSRVSLNDLIFSYNKRIIDLDGKNIDTLLLEWKNDSISINIGYIFRKDNYKIDIFYSIDGIEVDWVNFNFNKGLAYEKKFKKAEIASTKAFANLGGTVEKYSSKELKKGDISYVGHSSFVGVRNTYFTSMFSANPDDVRGYNIHYIEKGALSFNISKNYKPDEINNISLYIGPMDYKILKLMGDNYTDILDWGWKIIAPIGKIILNVMLFIQKYIHNYGITIIVLAIFLFALFFPLTLTSFRSARKMQEIQPEVNELKVKHKGNPQKLNQATMDLYKKKGVNPFSGCFPILLQMPVFFALYQVLRNTIELKSVHFLWMKDLTNPDPYYILPILMGISMFIQQKFSNVDPKQKYFTYFMPIFMVFIFLNFPAGLTLYWLTYNLLSLLQLYMIHLEVINEKKNRAE</sequence>
<keyword evidence="6 13" id="KW-0812">Transmembrane</keyword>